<keyword evidence="1 3" id="KW-0732">Signal</keyword>
<dbReference type="InterPro" id="IPR026664">
    <property type="entry name" value="Stereocilin-rel"/>
</dbReference>
<dbReference type="Proteomes" id="UP001152562">
    <property type="component" value="Unassembled WGS sequence"/>
</dbReference>
<comment type="caution">
    <text evidence="4">The sequence shown here is derived from an EMBL/GenBank/DDBJ whole genome shotgun (WGS) entry which is preliminary data.</text>
</comment>
<dbReference type="PANTHER" id="PTHR23412:SF17">
    <property type="entry name" value="OTOANCORIN"/>
    <property type="match status" value="1"/>
</dbReference>
<organism evidence="4 5">
    <name type="scientific">Pieris brassicae</name>
    <name type="common">White butterfly</name>
    <name type="synonym">Large white butterfly</name>
    <dbReference type="NCBI Taxonomy" id="7116"/>
    <lineage>
        <taxon>Eukaryota</taxon>
        <taxon>Metazoa</taxon>
        <taxon>Ecdysozoa</taxon>
        <taxon>Arthropoda</taxon>
        <taxon>Hexapoda</taxon>
        <taxon>Insecta</taxon>
        <taxon>Pterygota</taxon>
        <taxon>Neoptera</taxon>
        <taxon>Endopterygota</taxon>
        <taxon>Lepidoptera</taxon>
        <taxon>Glossata</taxon>
        <taxon>Ditrysia</taxon>
        <taxon>Papilionoidea</taxon>
        <taxon>Pieridae</taxon>
        <taxon>Pierinae</taxon>
        <taxon>Pieris</taxon>
    </lineage>
</organism>
<name>A0A9P0TUT2_PIEBR</name>
<keyword evidence="5" id="KW-1185">Reference proteome</keyword>
<feature type="signal peptide" evidence="3">
    <location>
        <begin position="1"/>
        <end position="18"/>
    </location>
</feature>
<dbReference type="PANTHER" id="PTHR23412">
    <property type="entry name" value="STEREOCILIN RELATED"/>
    <property type="match status" value="1"/>
</dbReference>
<evidence type="ECO:0000313" key="5">
    <source>
        <dbReference type="Proteomes" id="UP001152562"/>
    </source>
</evidence>
<dbReference type="GO" id="GO:0007160">
    <property type="term" value="P:cell-matrix adhesion"/>
    <property type="evidence" value="ECO:0007669"/>
    <property type="project" value="TreeGrafter"/>
</dbReference>
<evidence type="ECO:0000313" key="4">
    <source>
        <dbReference type="EMBL" id="CAH4038431.1"/>
    </source>
</evidence>
<proteinExistence type="predicted"/>
<gene>
    <name evidence="4" type="ORF">PIBRA_LOCUS13991</name>
</gene>
<dbReference type="AlphaFoldDB" id="A0A9P0TUT2"/>
<protein>
    <submittedName>
        <fullName evidence="4">Uncharacterized protein</fullName>
    </submittedName>
</protein>
<keyword evidence="2" id="KW-0325">Glycoprotein</keyword>
<accession>A0A9P0TUT2</accession>
<evidence type="ECO:0000256" key="3">
    <source>
        <dbReference type="SAM" id="SignalP"/>
    </source>
</evidence>
<dbReference type="GO" id="GO:0009986">
    <property type="term" value="C:cell surface"/>
    <property type="evidence" value="ECO:0007669"/>
    <property type="project" value="TreeGrafter"/>
</dbReference>
<evidence type="ECO:0000256" key="1">
    <source>
        <dbReference type="ARBA" id="ARBA00022729"/>
    </source>
</evidence>
<reference evidence="4" key="1">
    <citation type="submission" date="2022-05" db="EMBL/GenBank/DDBJ databases">
        <authorList>
            <person name="Okamura Y."/>
        </authorList>
    </citation>
    <scope>NUCLEOTIDE SEQUENCE</scope>
</reference>
<evidence type="ECO:0000256" key="2">
    <source>
        <dbReference type="ARBA" id="ARBA00023180"/>
    </source>
</evidence>
<dbReference type="EMBL" id="CALOZG010000087">
    <property type="protein sequence ID" value="CAH4038431.1"/>
    <property type="molecule type" value="Genomic_DNA"/>
</dbReference>
<sequence length="246" mass="27822">MTLFKLFIVSIVITIAKSQNFTCENLLDISDNKKSVSLPKLKTIQRKDIITCLVRLGKEPLRSLEADYIWHSIKIFYGDVANIPESILATLQWVTPAIPAEEYYNITLGSIDVIENFGKDYGLNENQLTAVAERVRHDFKEPEDYTFYDLIALKQILCAFNGSEIARIHAKAYKAAFVEIGELKRCSTDVLQAFFKLATDSSAFGPPDYWDNVVLSSIGALGEFLPKNIQDKISKAKREMKQSLRT</sequence>
<feature type="chain" id="PRO_5040221776" evidence="3">
    <location>
        <begin position="19"/>
        <end position="246"/>
    </location>
</feature>